<feature type="domain" description="Ig-like" evidence="14">
    <location>
        <begin position="133"/>
        <end position="227"/>
    </location>
</feature>
<dbReference type="Reactome" id="R-XTR-6811558">
    <property type="pathway name" value="PI5P, PP2A and IER3 Regulate PI3K/AKT Signaling"/>
</dbReference>
<dbReference type="PROSITE" id="PS50835">
    <property type="entry name" value="IG_LIKE"/>
    <property type="match status" value="1"/>
</dbReference>
<sequence length="319" mass="35693">MIMTRLVLLYLIPLAAWAKDAPRSMESGEALYGGTAGLKCSPSTNLSLQKPSFYWQNEVETIFNVDDGVPDLQHVKDKYKNRIALKENWDLYLHNVTVEDEGEYSNYIIKKTPWREHAHICVFRLKVRAHFSPTESHSSPTHNTTRGEDKTLECSLAGGYPKPSGLMWRVVNSSGTFTMKENFSISEDVETKLYNISSSLSVMVEGNTTISCLILKGGQTTDTYEFSIIVDPENISSTVPPVVTPPVMKVSLCIASGLVLLILLVTILMMFLKKKRKRPCCTDACKGHIPVRQAEENTEEAPQQDEAMELVEEGRRNGS</sequence>
<dbReference type="GeneID" id="100486350"/>
<reference evidence="15" key="1">
    <citation type="journal article" date="2010" name="Science">
        <title>The genome of the Western clawed frog Xenopus tropicalis.</title>
        <authorList>
            <person name="Hellsten U."/>
            <person name="Harland R.M."/>
            <person name="Gilchrist M.J."/>
            <person name="Hendrix D."/>
            <person name="Jurka J."/>
            <person name="Kapitonov V."/>
            <person name="Ovcharenko I."/>
            <person name="Putnam N.H."/>
            <person name="Shu S."/>
            <person name="Taher L."/>
            <person name="Blitz I.L."/>
            <person name="Blumberg B."/>
            <person name="Dichmann D.S."/>
            <person name="Dubchak I."/>
            <person name="Amaya E."/>
            <person name="Detter J.C."/>
            <person name="Fletcher R."/>
            <person name="Gerhard D.S."/>
            <person name="Goodstein D."/>
            <person name="Graves T."/>
            <person name="Grigoriev I.V."/>
            <person name="Grimwood J."/>
            <person name="Kawashima T."/>
            <person name="Lindquist E."/>
            <person name="Lucas S.M."/>
            <person name="Mead P.E."/>
            <person name="Mitros T."/>
            <person name="Ogino H."/>
            <person name="Ohta Y."/>
            <person name="Poliakov A.V."/>
            <person name="Pollet N."/>
            <person name="Robert J."/>
            <person name="Salamov A."/>
            <person name="Sater A.K."/>
            <person name="Schmutz J."/>
            <person name="Terry A."/>
            <person name="Vize P.D."/>
            <person name="Warren W.C."/>
            <person name="Wells D."/>
            <person name="Wills A."/>
            <person name="Wilson R.K."/>
            <person name="Zimmerman L.B."/>
            <person name="Zorn A.M."/>
            <person name="Grainger R."/>
            <person name="Grammer T."/>
            <person name="Khokha M.K."/>
            <person name="Richardson P.M."/>
            <person name="Rokhsar D.S."/>
        </authorList>
    </citation>
    <scope>NUCLEOTIDE SEQUENCE [LARGE SCALE GENOMIC DNA]</scope>
    <source>
        <strain evidence="15">Nigerian</strain>
    </source>
</reference>
<dbReference type="CTD" id="942"/>
<evidence type="ECO:0000313" key="17">
    <source>
        <dbReference type="RefSeq" id="XP_017946874.1"/>
    </source>
</evidence>
<evidence type="ECO:0000256" key="2">
    <source>
        <dbReference type="ARBA" id="ARBA00022475"/>
    </source>
</evidence>
<keyword evidence="3 12" id="KW-0812">Transmembrane</keyword>
<dbReference type="GO" id="GO:0009897">
    <property type="term" value="C:external side of plasma membrane"/>
    <property type="evidence" value="ECO:0000318"/>
    <property type="project" value="GO_Central"/>
</dbReference>
<dbReference type="Pfam" id="PF08205">
    <property type="entry name" value="C2-set_2"/>
    <property type="match status" value="1"/>
</dbReference>
<dbReference type="PANTHER" id="PTHR25466:SF2">
    <property type="entry name" value="T-LYMPHOCYTE ACTIVATION ANTIGEN CD86"/>
    <property type="match status" value="1"/>
</dbReference>
<feature type="signal peptide" evidence="13">
    <location>
        <begin position="1"/>
        <end position="18"/>
    </location>
</feature>
<dbReference type="InterPro" id="IPR036179">
    <property type="entry name" value="Ig-like_dom_sf"/>
</dbReference>
<feature type="compositionally biased region" description="Acidic residues" evidence="11">
    <location>
        <begin position="296"/>
        <end position="311"/>
    </location>
</feature>
<dbReference type="InterPro" id="IPR051713">
    <property type="entry name" value="T-cell_Activation_Regulation"/>
</dbReference>
<evidence type="ECO:0000256" key="3">
    <source>
        <dbReference type="ARBA" id="ARBA00022692"/>
    </source>
</evidence>
<evidence type="ECO:0000313" key="18">
    <source>
        <dbReference type="Xenbase" id="XB-GENE-22065593"/>
    </source>
</evidence>
<keyword evidence="9" id="KW-0325">Glycoprotein</keyword>
<dbReference type="SUPFAM" id="SSF48726">
    <property type="entry name" value="Immunoglobulin"/>
    <property type="match status" value="2"/>
</dbReference>
<evidence type="ECO:0000313" key="15">
    <source>
        <dbReference type="Ensembl" id="ENSXETP00000114323"/>
    </source>
</evidence>
<dbReference type="RefSeq" id="XP_017946874.1">
    <property type="nucleotide sequence ID" value="XM_018091385.2"/>
</dbReference>
<dbReference type="OrthoDB" id="9909746at2759"/>
<comment type="subcellular location">
    <subcellularLocation>
        <location evidence="1">Cell membrane</location>
        <topology evidence="1">Single-pass type I membrane protein</topology>
    </subcellularLocation>
</comment>
<organism evidence="15">
    <name type="scientific">Xenopus tropicalis</name>
    <name type="common">Western clawed frog</name>
    <name type="synonym">Silurana tropicalis</name>
    <dbReference type="NCBI Taxonomy" id="8364"/>
    <lineage>
        <taxon>Eukaryota</taxon>
        <taxon>Metazoa</taxon>
        <taxon>Chordata</taxon>
        <taxon>Craniata</taxon>
        <taxon>Vertebrata</taxon>
        <taxon>Euteleostomi</taxon>
        <taxon>Amphibia</taxon>
        <taxon>Batrachia</taxon>
        <taxon>Anura</taxon>
        <taxon>Pipoidea</taxon>
        <taxon>Pipidae</taxon>
        <taxon>Xenopodinae</taxon>
        <taxon>Xenopus</taxon>
        <taxon>Silurana</taxon>
    </lineage>
</organism>
<evidence type="ECO:0000256" key="5">
    <source>
        <dbReference type="ARBA" id="ARBA00022989"/>
    </source>
</evidence>
<dbReference type="PANTHER" id="PTHR25466">
    <property type="entry name" value="T-LYMPHOCYTE ACTIVATION ANTIGEN"/>
    <property type="match status" value="1"/>
</dbReference>
<dbReference type="AGR" id="Xenbase:XB-GENE-22065593"/>
<dbReference type="GO" id="GO:0006955">
    <property type="term" value="P:immune response"/>
    <property type="evidence" value="ECO:0000318"/>
    <property type="project" value="GO_Central"/>
</dbReference>
<reference evidence="15" key="2">
    <citation type="submission" date="2021-03" db="UniProtKB">
        <authorList>
            <consortium name="Ensembl"/>
        </authorList>
    </citation>
    <scope>IDENTIFICATION</scope>
</reference>
<dbReference type="OMA" id="LPCQFTN"/>
<feature type="chain" id="PRO_5044663052" evidence="13">
    <location>
        <begin position="19"/>
        <end position="319"/>
    </location>
</feature>
<keyword evidence="16" id="KW-1185">Reference proteome</keyword>
<evidence type="ECO:0000259" key="14">
    <source>
        <dbReference type="PROSITE" id="PS50835"/>
    </source>
</evidence>
<reference evidence="17" key="3">
    <citation type="submission" date="2025-04" db="UniProtKB">
        <authorList>
            <consortium name="RefSeq"/>
        </authorList>
    </citation>
    <scope>IDENTIFICATION</scope>
    <source>
        <strain evidence="17">Nigerian</strain>
        <tissue evidence="17">Liver and blood</tissue>
    </source>
</reference>
<keyword evidence="5 12" id="KW-1133">Transmembrane helix</keyword>
<name>A0A803K1Y5_XENTR</name>
<evidence type="ECO:0000256" key="11">
    <source>
        <dbReference type="SAM" id="MobiDB-lite"/>
    </source>
</evidence>
<protein>
    <submittedName>
        <fullName evidence="15 17">T-lymphocyte activation antigen CD86</fullName>
    </submittedName>
</protein>
<dbReference type="AlphaFoldDB" id="A0A803K1Y5"/>
<dbReference type="GO" id="GO:0007166">
    <property type="term" value="P:cell surface receptor signaling pathway"/>
    <property type="evidence" value="ECO:0000318"/>
    <property type="project" value="GO_Central"/>
</dbReference>
<dbReference type="Proteomes" id="UP000008143">
    <property type="component" value="Chromosome 2"/>
</dbReference>
<keyword evidence="10" id="KW-0393">Immunoglobulin domain</keyword>
<evidence type="ECO:0000256" key="13">
    <source>
        <dbReference type="SAM" id="SignalP"/>
    </source>
</evidence>
<keyword evidence="8" id="KW-0675">Receptor</keyword>
<gene>
    <name evidence="15 17 18" type="primary">cd86</name>
</gene>
<keyword evidence="4 13" id="KW-0732">Signal</keyword>
<evidence type="ECO:0000256" key="10">
    <source>
        <dbReference type="ARBA" id="ARBA00023319"/>
    </source>
</evidence>
<dbReference type="InterPro" id="IPR013162">
    <property type="entry name" value="CD80_C2-set"/>
</dbReference>
<evidence type="ECO:0000256" key="7">
    <source>
        <dbReference type="ARBA" id="ARBA00023157"/>
    </source>
</evidence>
<dbReference type="Xenbase" id="XB-GENE-22065593">
    <property type="gene designation" value="cd86"/>
</dbReference>
<dbReference type="Reactome" id="R-XTR-389356">
    <property type="pathway name" value="Co-stimulation by CD28"/>
</dbReference>
<evidence type="ECO:0000256" key="1">
    <source>
        <dbReference type="ARBA" id="ARBA00004251"/>
    </source>
</evidence>
<dbReference type="GO" id="GO:0031295">
    <property type="term" value="P:T cell costimulation"/>
    <property type="evidence" value="ECO:0000318"/>
    <property type="project" value="GO_Central"/>
</dbReference>
<evidence type="ECO:0000256" key="9">
    <source>
        <dbReference type="ARBA" id="ARBA00023180"/>
    </source>
</evidence>
<keyword evidence="2" id="KW-1003">Cell membrane</keyword>
<feature type="region of interest" description="Disordered" evidence="11">
    <location>
        <begin position="294"/>
        <end position="319"/>
    </location>
</feature>
<dbReference type="Gene3D" id="2.60.40.10">
    <property type="entry name" value="Immunoglobulins"/>
    <property type="match status" value="2"/>
</dbReference>
<dbReference type="GO" id="GO:0042130">
    <property type="term" value="P:negative regulation of T cell proliferation"/>
    <property type="evidence" value="ECO:0000318"/>
    <property type="project" value="GO_Central"/>
</dbReference>
<evidence type="ECO:0000313" key="16">
    <source>
        <dbReference type="Proteomes" id="UP000008143"/>
    </source>
</evidence>
<accession>A0A803K1Y5</accession>
<dbReference type="InterPro" id="IPR007110">
    <property type="entry name" value="Ig-like_dom"/>
</dbReference>
<evidence type="ECO:0000256" key="4">
    <source>
        <dbReference type="ARBA" id="ARBA00022729"/>
    </source>
</evidence>
<dbReference type="GO" id="GO:0071222">
    <property type="term" value="P:cellular response to lipopolysaccharide"/>
    <property type="evidence" value="ECO:0000318"/>
    <property type="project" value="GO_Central"/>
</dbReference>
<dbReference type="GO" id="GO:0042102">
    <property type="term" value="P:positive regulation of T cell proliferation"/>
    <property type="evidence" value="ECO:0000318"/>
    <property type="project" value="GO_Central"/>
</dbReference>
<evidence type="ECO:0000256" key="6">
    <source>
        <dbReference type="ARBA" id="ARBA00023136"/>
    </source>
</evidence>
<keyword evidence="7" id="KW-1015">Disulfide bond</keyword>
<evidence type="ECO:0000256" key="8">
    <source>
        <dbReference type="ARBA" id="ARBA00023170"/>
    </source>
</evidence>
<dbReference type="Reactome" id="R-XTR-389513">
    <property type="pathway name" value="Co-inhibition by CTLA4"/>
</dbReference>
<dbReference type="Reactome" id="R-XTR-389357">
    <property type="pathway name" value="CD28 dependent PI3K/Akt signaling"/>
</dbReference>
<evidence type="ECO:0000256" key="12">
    <source>
        <dbReference type="SAM" id="Phobius"/>
    </source>
</evidence>
<dbReference type="InterPro" id="IPR013783">
    <property type="entry name" value="Ig-like_fold"/>
</dbReference>
<dbReference type="KEGG" id="xtr:100486350"/>
<dbReference type="Ensembl" id="ENSXETT00000120772">
    <property type="protein sequence ID" value="ENSXETP00000114323"/>
    <property type="gene ID" value="ENSXETG00000042050"/>
</dbReference>
<feature type="transmembrane region" description="Helical" evidence="12">
    <location>
        <begin position="247"/>
        <end position="272"/>
    </location>
</feature>
<keyword evidence="6 12" id="KW-0472">Membrane</keyword>
<proteinExistence type="predicted"/>
<dbReference type="GeneTree" id="ENSGT00940000154641"/>
<dbReference type="Reactome" id="R-XTR-1257604">
    <property type="pathway name" value="PIP3 activates AKT signaling"/>
</dbReference>
<dbReference type="Reactome" id="R-XTR-389359">
    <property type="pathway name" value="CD28 dependent Vav1 pathway"/>
</dbReference>